<dbReference type="eggNOG" id="COG0702">
    <property type="taxonomic scope" value="Bacteria"/>
</dbReference>
<dbReference type="AlphaFoldDB" id="E6U248"/>
<name>E6U248_EVAC2</name>
<dbReference type="OrthoDB" id="9774199at2"/>
<dbReference type="HOGENOM" id="CLU_1010666_0_0_9"/>
<dbReference type="KEGG" id="bco:Bcell_2165"/>
<evidence type="ECO:0000313" key="1">
    <source>
        <dbReference type="EMBL" id="ADU30426.1"/>
    </source>
</evidence>
<sequence length="275" mass="32862">MAKSTLVFTSDTESNIKELFPSKVKHITIIPFHEVLFSVDYFYPLIQQYDEIILSQHILNRDHFLQGNASHFSEMFIYFIYYLSSIQNKQFFIWKEDEKSIVPYSNNGIIRVDSNKRKPRYLRSEKTITSIQKYNLPRTSYNHLAKTYMEAYFSWLPTFFRGIIVKESFPYYSFHFRPIKYPLLVFKFNKTIHHSSITELKIIGGILKKKGKSSVRNNGRFLFVVSPNKRELYTAIIHFCPALPWSIYRMSQSLLHRFVMYCFKRYIEKEIQSPS</sequence>
<reference evidence="1" key="1">
    <citation type="submission" date="2010-12" db="EMBL/GenBank/DDBJ databases">
        <title>Complete sequence of Bacillus cellulosilyticus DSM 2522.</title>
        <authorList>
            <consortium name="US DOE Joint Genome Institute"/>
            <person name="Lucas S."/>
            <person name="Copeland A."/>
            <person name="Lapidus A."/>
            <person name="Cheng J.-F."/>
            <person name="Bruce D."/>
            <person name="Goodwin L."/>
            <person name="Pitluck S."/>
            <person name="Chertkov O."/>
            <person name="Detter J.C."/>
            <person name="Han C."/>
            <person name="Tapia R."/>
            <person name="Land M."/>
            <person name="Hauser L."/>
            <person name="Jeffries C."/>
            <person name="Kyrpides N."/>
            <person name="Ivanova N."/>
            <person name="Mikhailova N."/>
            <person name="Brumm P."/>
            <person name="Mead D."/>
            <person name="Woyke T."/>
        </authorList>
    </citation>
    <scope>NUCLEOTIDE SEQUENCE [LARGE SCALE GENOMIC DNA]</scope>
    <source>
        <strain evidence="1">DSM 2522</strain>
    </source>
</reference>
<dbReference type="EMBL" id="CP002394">
    <property type="protein sequence ID" value="ADU30426.1"/>
    <property type="molecule type" value="Genomic_DNA"/>
</dbReference>
<accession>E6U248</accession>
<protein>
    <submittedName>
        <fullName evidence="1">Uncharacterized protein</fullName>
    </submittedName>
</protein>
<gene>
    <name evidence="1" type="ordered locus">Bcell_2165</name>
</gene>
<dbReference type="RefSeq" id="WP_013488762.1">
    <property type="nucleotide sequence ID" value="NC_014829.1"/>
</dbReference>
<proteinExistence type="predicted"/>
<organism evidence="1 2">
    <name type="scientific">Evansella cellulosilytica (strain ATCC 21833 / DSM 2522 / FERM P-1141 / JCM 9156 / N-4)</name>
    <name type="common">Bacillus cellulosilyticus</name>
    <dbReference type="NCBI Taxonomy" id="649639"/>
    <lineage>
        <taxon>Bacteria</taxon>
        <taxon>Bacillati</taxon>
        <taxon>Bacillota</taxon>
        <taxon>Bacilli</taxon>
        <taxon>Bacillales</taxon>
        <taxon>Bacillaceae</taxon>
        <taxon>Evansella</taxon>
    </lineage>
</organism>
<evidence type="ECO:0000313" key="2">
    <source>
        <dbReference type="Proteomes" id="UP000001401"/>
    </source>
</evidence>
<dbReference type="Proteomes" id="UP000001401">
    <property type="component" value="Chromosome"/>
</dbReference>
<keyword evidence="2" id="KW-1185">Reference proteome</keyword>
<dbReference type="STRING" id="649639.Bcell_2165"/>